<reference evidence="2" key="1">
    <citation type="submission" date="2020-11" db="EMBL/GenBank/DDBJ databases">
        <authorList>
            <consortium name="DOE Joint Genome Institute"/>
            <person name="Ahrendt S."/>
            <person name="Riley R."/>
            <person name="Andreopoulos W."/>
            <person name="LaButti K."/>
            <person name="Pangilinan J."/>
            <person name="Ruiz-duenas F.J."/>
            <person name="Barrasa J.M."/>
            <person name="Sanchez-Garcia M."/>
            <person name="Camarero S."/>
            <person name="Miyauchi S."/>
            <person name="Serrano A."/>
            <person name="Linde D."/>
            <person name="Babiker R."/>
            <person name="Drula E."/>
            <person name="Ayuso-Fernandez I."/>
            <person name="Pacheco R."/>
            <person name="Padilla G."/>
            <person name="Ferreira P."/>
            <person name="Barriuso J."/>
            <person name="Kellner H."/>
            <person name="Castanera R."/>
            <person name="Alfaro M."/>
            <person name="Ramirez L."/>
            <person name="Pisabarro A.G."/>
            <person name="Kuo A."/>
            <person name="Tritt A."/>
            <person name="Lipzen A."/>
            <person name="He G."/>
            <person name="Yan M."/>
            <person name="Ng V."/>
            <person name="Cullen D."/>
            <person name="Martin F."/>
            <person name="Rosso M.-N."/>
            <person name="Henrissat B."/>
            <person name="Hibbett D."/>
            <person name="Martinez A.T."/>
            <person name="Grigoriev I.V."/>
        </authorList>
    </citation>
    <scope>NUCLEOTIDE SEQUENCE</scope>
    <source>
        <strain evidence="2">AH 44721</strain>
    </source>
</reference>
<feature type="region of interest" description="Disordered" evidence="1">
    <location>
        <begin position="73"/>
        <end position="92"/>
    </location>
</feature>
<name>A0A9P5NKH5_GYMJU</name>
<feature type="region of interest" description="Disordered" evidence="1">
    <location>
        <begin position="170"/>
        <end position="209"/>
    </location>
</feature>
<proteinExistence type="predicted"/>
<dbReference type="EMBL" id="JADNYJ010000074">
    <property type="protein sequence ID" value="KAF8890850.1"/>
    <property type="molecule type" value="Genomic_DNA"/>
</dbReference>
<gene>
    <name evidence="2" type="ORF">CPB84DRAFT_1749043</name>
</gene>
<organism evidence="2 3">
    <name type="scientific">Gymnopilus junonius</name>
    <name type="common">Spectacular rustgill mushroom</name>
    <name type="synonym">Gymnopilus spectabilis subsp. junonius</name>
    <dbReference type="NCBI Taxonomy" id="109634"/>
    <lineage>
        <taxon>Eukaryota</taxon>
        <taxon>Fungi</taxon>
        <taxon>Dikarya</taxon>
        <taxon>Basidiomycota</taxon>
        <taxon>Agaricomycotina</taxon>
        <taxon>Agaricomycetes</taxon>
        <taxon>Agaricomycetidae</taxon>
        <taxon>Agaricales</taxon>
        <taxon>Agaricineae</taxon>
        <taxon>Hymenogastraceae</taxon>
        <taxon>Gymnopilus</taxon>
    </lineage>
</organism>
<protein>
    <submittedName>
        <fullName evidence="2">Uncharacterized protein</fullName>
    </submittedName>
</protein>
<comment type="caution">
    <text evidence="2">The sequence shown here is derived from an EMBL/GenBank/DDBJ whole genome shotgun (WGS) entry which is preliminary data.</text>
</comment>
<keyword evidence="3" id="KW-1185">Reference proteome</keyword>
<evidence type="ECO:0000256" key="1">
    <source>
        <dbReference type="SAM" id="MobiDB-lite"/>
    </source>
</evidence>
<dbReference type="Proteomes" id="UP000724874">
    <property type="component" value="Unassembled WGS sequence"/>
</dbReference>
<feature type="compositionally biased region" description="Acidic residues" evidence="1">
    <location>
        <begin position="175"/>
        <end position="189"/>
    </location>
</feature>
<feature type="compositionally biased region" description="Basic and acidic residues" evidence="1">
    <location>
        <begin position="77"/>
        <end position="92"/>
    </location>
</feature>
<sequence>MDCAFAGEKERKTAPKRAIRKKNKNMTKTMCGQPSIGQDLEHTRTVLWRIRIAMRGTCLGKVKLAWEQKKFHRRGKGGNERVHENENGNKERLNVERRKLTRSQTWAGGRSIEEAKVLELLLEVVEDALVDEVEVSEVGDEVLEVEVSDVDPPGPEGVTEKRDWELAVLEREAGEAEDEPEREAGDEMEPPAAEVATDIIGEKRKRRGD</sequence>
<evidence type="ECO:0000313" key="3">
    <source>
        <dbReference type="Proteomes" id="UP000724874"/>
    </source>
</evidence>
<dbReference type="AlphaFoldDB" id="A0A9P5NKH5"/>
<accession>A0A9P5NKH5</accession>
<evidence type="ECO:0000313" key="2">
    <source>
        <dbReference type="EMBL" id="KAF8890850.1"/>
    </source>
</evidence>